<dbReference type="Proteomes" id="UP000886501">
    <property type="component" value="Unassembled WGS sequence"/>
</dbReference>
<organism evidence="1 2">
    <name type="scientific">Thelephora ganbajun</name>
    <name type="common">Ganba fungus</name>
    <dbReference type="NCBI Taxonomy" id="370292"/>
    <lineage>
        <taxon>Eukaryota</taxon>
        <taxon>Fungi</taxon>
        <taxon>Dikarya</taxon>
        <taxon>Basidiomycota</taxon>
        <taxon>Agaricomycotina</taxon>
        <taxon>Agaricomycetes</taxon>
        <taxon>Thelephorales</taxon>
        <taxon>Thelephoraceae</taxon>
        <taxon>Thelephora</taxon>
    </lineage>
</organism>
<accession>A0ACB6Z5D3</accession>
<dbReference type="EMBL" id="MU118135">
    <property type="protein sequence ID" value="KAF9644513.1"/>
    <property type="molecule type" value="Genomic_DNA"/>
</dbReference>
<evidence type="ECO:0000313" key="1">
    <source>
        <dbReference type="EMBL" id="KAF9644513.1"/>
    </source>
</evidence>
<keyword evidence="2" id="KW-1185">Reference proteome</keyword>
<gene>
    <name evidence="1" type="ORF">BDM02DRAFT_940286</name>
</gene>
<protein>
    <submittedName>
        <fullName evidence="1">Kinase-like protein</fullName>
    </submittedName>
</protein>
<proteinExistence type="predicted"/>
<name>A0ACB6Z5D3_THEGA</name>
<evidence type="ECO:0000313" key="2">
    <source>
        <dbReference type="Proteomes" id="UP000886501"/>
    </source>
</evidence>
<reference evidence="1" key="2">
    <citation type="journal article" date="2020" name="Nat. Commun.">
        <title>Large-scale genome sequencing of mycorrhizal fungi provides insights into the early evolution of symbiotic traits.</title>
        <authorList>
            <person name="Miyauchi S."/>
            <person name="Kiss E."/>
            <person name="Kuo A."/>
            <person name="Drula E."/>
            <person name="Kohler A."/>
            <person name="Sanchez-Garcia M."/>
            <person name="Morin E."/>
            <person name="Andreopoulos B."/>
            <person name="Barry K.W."/>
            <person name="Bonito G."/>
            <person name="Buee M."/>
            <person name="Carver A."/>
            <person name="Chen C."/>
            <person name="Cichocki N."/>
            <person name="Clum A."/>
            <person name="Culley D."/>
            <person name="Crous P.W."/>
            <person name="Fauchery L."/>
            <person name="Girlanda M."/>
            <person name="Hayes R.D."/>
            <person name="Keri Z."/>
            <person name="LaButti K."/>
            <person name="Lipzen A."/>
            <person name="Lombard V."/>
            <person name="Magnuson J."/>
            <person name="Maillard F."/>
            <person name="Murat C."/>
            <person name="Nolan M."/>
            <person name="Ohm R.A."/>
            <person name="Pangilinan J."/>
            <person name="Pereira M.F."/>
            <person name="Perotto S."/>
            <person name="Peter M."/>
            <person name="Pfister S."/>
            <person name="Riley R."/>
            <person name="Sitrit Y."/>
            <person name="Stielow J.B."/>
            <person name="Szollosi G."/>
            <person name="Zifcakova L."/>
            <person name="Stursova M."/>
            <person name="Spatafora J.W."/>
            <person name="Tedersoo L."/>
            <person name="Vaario L.M."/>
            <person name="Yamada A."/>
            <person name="Yan M."/>
            <person name="Wang P."/>
            <person name="Xu J."/>
            <person name="Bruns T."/>
            <person name="Baldrian P."/>
            <person name="Vilgalys R."/>
            <person name="Dunand C."/>
            <person name="Henrissat B."/>
            <person name="Grigoriev I.V."/>
            <person name="Hibbett D."/>
            <person name="Nagy L.G."/>
            <person name="Martin F.M."/>
        </authorList>
    </citation>
    <scope>NUCLEOTIDE SEQUENCE</scope>
    <source>
        <strain evidence="1">P2</strain>
    </source>
</reference>
<reference evidence="1" key="1">
    <citation type="submission" date="2019-10" db="EMBL/GenBank/DDBJ databases">
        <authorList>
            <consortium name="DOE Joint Genome Institute"/>
            <person name="Kuo A."/>
            <person name="Miyauchi S."/>
            <person name="Kiss E."/>
            <person name="Drula E."/>
            <person name="Kohler A."/>
            <person name="Sanchez-Garcia M."/>
            <person name="Andreopoulos B."/>
            <person name="Barry K.W."/>
            <person name="Bonito G."/>
            <person name="Buee M."/>
            <person name="Carver A."/>
            <person name="Chen C."/>
            <person name="Cichocki N."/>
            <person name="Clum A."/>
            <person name="Culley D."/>
            <person name="Crous P.W."/>
            <person name="Fauchery L."/>
            <person name="Girlanda M."/>
            <person name="Hayes R."/>
            <person name="Keri Z."/>
            <person name="Labutti K."/>
            <person name="Lipzen A."/>
            <person name="Lombard V."/>
            <person name="Magnuson J."/>
            <person name="Maillard F."/>
            <person name="Morin E."/>
            <person name="Murat C."/>
            <person name="Nolan M."/>
            <person name="Ohm R."/>
            <person name="Pangilinan J."/>
            <person name="Pereira M."/>
            <person name="Perotto S."/>
            <person name="Peter M."/>
            <person name="Riley R."/>
            <person name="Sitrit Y."/>
            <person name="Stielow B."/>
            <person name="Szollosi G."/>
            <person name="Zifcakova L."/>
            <person name="Stursova M."/>
            <person name="Spatafora J.W."/>
            <person name="Tedersoo L."/>
            <person name="Vaario L.-M."/>
            <person name="Yamada A."/>
            <person name="Yan M."/>
            <person name="Wang P."/>
            <person name="Xu J."/>
            <person name="Bruns T."/>
            <person name="Baldrian P."/>
            <person name="Vilgalys R."/>
            <person name="Henrissat B."/>
            <person name="Grigoriev I.V."/>
            <person name="Hibbett D."/>
            <person name="Nagy L.G."/>
            <person name="Martin F.M."/>
        </authorList>
    </citation>
    <scope>NUCLEOTIDE SEQUENCE</scope>
    <source>
        <strain evidence="1">P2</strain>
    </source>
</reference>
<comment type="caution">
    <text evidence="1">The sequence shown here is derived from an EMBL/GenBank/DDBJ whole genome shotgun (WGS) entry which is preliminary data.</text>
</comment>
<sequence>MFRRLRTFFRSLRSRRLQNRSGTPADDRLDIRNAHQGPPASPESRVTTDAEASNSLSQSFFDSAQELRRSSPQTCNWLDTPDIQDIGEHAVDGGRYADVLKGRLDGRDVAIKSYRCYVCFDCDRIRMRFYKEARAYSLLSHRNIVPFVGVYSSLKHPFSLVFDFMERLNMTEYLGKEPNARKVELVTGIARGLHHMHDLGVVHGNLESTNVLVDSDGTPRIAGLGSAFTQPSPVAWSENPHELTRCSAPELINPEAFGLLEAQTTEASDVYAFGVLAYQVFAGNLVFHTLNDTAAMYSMLGGSRPSRPDNPELSDRIWDMINKCWENTPSQRITIADAVSVLETELQKTRETPSQLHLLSLLAF</sequence>